<protein>
    <recommendedName>
        <fullName evidence="2">Spore coat protein U domain-containing protein</fullName>
    </recommendedName>
</protein>
<accession>A0AAU8MYI4</accession>
<dbReference type="RefSeq" id="WP_363800740.1">
    <property type="nucleotide sequence ID" value="NZ_CP159925.1"/>
</dbReference>
<proteinExistence type="predicted"/>
<dbReference type="AlphaFoldDB" id="A0AAU8MYI4"/>
<evidence type="ECO:0008006" key="2">
    <source>
        <dbReference type="Google" id="ProtNLM"/>
    </source>
</evidence>
<evidence type="ECO:0000313" key="1">
    <source>
        <dbReference type="EMBL" id="XCO77398.1"/>
    </source>
</evidence>
<name>A0AAU8MYI4_9GAMM</name>
<sequence>MYGRVAPQTATVGSYSDTITVLATY</sequence>
<reference evidence="1" key="1">
    <citation type="submission" date="2024-06" db="EMBL/GenBank/DDBJ databases">
        <authorList>
            <person name="Li S."/>
        </authorList>
    </citation>
    <scope>NUCLEOTIDE SEQUENCE</scope>
    <source>
        <strain evidence="1">SR10</strain>
    </source>
</reference>
<dbReference type="EMBL" id="CP159925">
    <property type="protein sequence ID" value="XCO77398.1"/>
    <property type="molecule type" value="Genomic_DNA"/>
</dbReference>
<gene>
    <name evidence="1" type="ORF">ABU614_00790</name>
</gene>
<organism evidence="1">
    <name type="scientific">Lysobacter firmicutimachus</name>
    <dbReference type="NCBI Taxonomy" id="1792846"/>
    <lineage>
        <taxon>Bacteria</taxon>
        <taxon>Pseudomonadati</taxon>
        <taxon>Pseudomonadota</taxon>
        <taxon>Gammaproteobacteria</taxon>
        <taxon>Lysobacterales</taxon>
        <taxon>Lysobacteraceae</taxon>
        <taxon>Lysobacter</taxon>
    </lineage>
</organism>